<accession>A0A8C7WW18</accession>
<protein>
    <submittedName>
        <fullName evidence="1">Uncharacterized protein</fullName>
    </submittedName>
</protein>
<evidence type="ECO:0000313" key="1">
    <source>
        <dbReference type="Ensembl" id="ENSOSIP00000004070.1"/>
    </source>
</evidence>
<dbReference type="AlphaFoldDB" id="A0A8C7WW18"/>
<reference evidence="1" key="2">
    <citation type="submission" date="2025-09" db="UniProtKB">
        <authorList>
            <consortium name="Ensembl"/>
        </authorList>
    </citation>
    <scope>IDENTIFICATION</scope>
</reference>
<name>A0A8C7WW18_9TELE</name>
<keyword evidence="2" id="KW-1185">Reference proteome</keyword>
<proteinExistence type="predicted"/>
<organism evidence="1 2">
    <name type="scientific">Oryzias sinensis</name>
    <name type="common">Chinese medaka</name>
    <dbReference type="NCBI Taxonomy" id="183150"/>
    <lineage>
        <taxon>Eukaryota</taxon>
        <taxon>Metazoa</taxon>
        <taxon>Chordata</taxon>
        <taxon>Craniata</taxon>
        <taxon>Vertebrata</taxon>
        <taxon>Euteleostomi</taxon>
        <taxon>Actinopterygii</taxon>
        <taxon>Neopterygii</taxon>
        <taxon>Teleostei</taxon>
        <taxon>Neoteleostei</taxon>
        <taxon>Acanthomorphata</taxon>
        <taxon>Ovalentaria</taxon>
        <taxon>Atherinomorphae</taxon>
        <taxon>Beloniformes</taxon>
        <taxon>Adrianichthyidae</taxon>
        <taxon>Oryziinae</taxon>
        <taxon>Oryzias</taxon>
    </lineage>
</organism>
<reference evidence="1" key="1">
    <citation type="submission" date="2025-08" db="UniProtKB">
        <authorList>
            <consortium name="Ensembl"/>
        </authorList>
    </citation>
    <scope>IDENTIFICATION</scope>
</reference>
<dbReference type="Ensembl" id="ENSOSIT00000004358.1">
    <property type="protein sequence ID" value="ENSOSIP00000004070.1"/>
    <property type="gene ID" value="ENSOSIG00000002746.1"/>
</dbReference>
<sequence length="95" mass="11086">GVPVPGGARRIAEPWRRHVIRQLRHRDRSQSSMFQDLIRLPHPQIWTKVISNQFQPEMSNVIPSSAVRNRNEVWICGQRVHGVCRLCWIQPPVAF</sequence>
<evidence type="ECO:0000313" key="2">
    <source>
        <dbReference type="Proteomes" id="UP000694383"/>
    </source>
</evidence>
<dbReference type="Proteomes" id="UP000694383">
    <property type="component" value="Unplaced"/>
</dbReference>